<dbReference type="InterPro" id="IPR032640">
    <property type="entry name" value="AMPK1_CBM"/>
</dbReference>
<dbReference type="InterPro" id="IPR013783">
    <property type="entry name" value="Ig-like_fold"/>
</dbReference>
<dbReference type="PANTHER" id="PTHR47434:SF1">
    <property type="entry name" value="PROTEIN PTST HOMOLOG 2, CHLOROPLASTIC"/>
    <property type="match status" value="1"/>
</dbReference>
<dbReference type="OrthoDB" id="531008at2759"/>
<keyword evidence="1" id="KW-0175">Coiled coil</keyword>
<feature type="compositionally biased region" description="Polar residues" evidence="2">
    <location>
        <begin position="367"/>
        <end position="388"/>
    </location>
</feature>
<keyword evidence="5" id="KW-1185">Reference proteome</keyword>
<dbReference type="Proteomes" id="UP000886520">
    <property type="component" value="Chromosome 5"/>
</dbReference>
<evidence type="ECO:0000313" key="5">
    <source>
        <dbReference type="Proteomes" id="UP000886520"/>
    </source>
</evidence>
<accession>A0A9D4V5X4</accession>
<evidence type="ECO:0000259" key="3">
    <source>
        <dbReference type="Pfam" id="PF16561"/>
    </source>
</evidence>
<proteinExistence type="predicted"/>
<dbReference type="InterPro" id="IPR014756">
    <property type="entry name" value="Ig_E-set"/>
</dbReference>
<sequence length="593" mass="66918">MDGFDSSCRSPSVFLFTGVGGSSAFLFNLCQKKPRLKAVRGESRRLRLEFTLQLPHFGFAIFAERVRTWIAGSFCSSYGCTAGMPMDGVTYPCLSLPLISRPSDATFHQTISFQRHIPFCIHLAGLRGFHAVLLQSASYSTSLSRLATFGYEFHCGVKKQEMCKWRLNSYRFDESLDLESQILDFMNQSQMPDLFPARSELLRAGRSDLVEAILGKGGWMVAGWDLEPDMEEQAHRLDSLSIDGTVKAQRENEVLGELQKRQPTLLGEAPGRLADITEMSQSPQTVLTLERQKGWEKVSDLFGLSSTAKEIPRRRTNAINGASAHSQLGESRRNLACQSFAGGNKGAEVTSEVTEKKKKTRRKSSKMSIVNSNIQQQVNGQQASVTQSKSRHTKSDNRQQNKENNMPISRRIRGLEAELSSTLDVLKSGRSVLTNDIKLTQKHRLHKAELEEVSDALEFCETEIMNKKRELRTARAQQTAFEGKLALELMEFRKNMEEKDAQLERAREVLKTLRTARLVWPNPGREVFLAGSYDGWASWTRMEKSSAGVFVTTLQLYPGQYEIKFIVDGFWTADPNRPRTWENGYENNVLTIV</sequence>
<dbReference type="AlphaFoldDB" id="A0A9D4V5X4"/>
<feature type="coiled-coil region" evidence="1">
    <location>
        <begin position="450"/>
        <end position="516"/>
    </location>
</feature>
<dbReference type="EMBL" id="JABFUD020000005">
    <property type="protein sequence ID" value="KAI5079512.1"/>
    <property type="molecule type" value="Genomic_DNA"/>
</dbReference>
<feature type="domain" description="AMP-activated protein kinase glycogen-binding" evidence="3">
    <location>
        <begin position="517"/>
        <end position="592"/>
    </location>
</feature>
<dbReference type="GO" id="GO:0009507">
    <property type="term" value="C:chloroplast"/>
    <property type="evidence" value="ECO:0007669"/>
    <property type="project" value="UniProtKB-ARBA"/>
</dbReference>
<dbReference type="SUPFAM" id="SSF81296">
    <property type="entry name" value="E set domains"/>
    <property type="match status" value="1"/>
</dbReference>
<protein>
    <recommendedName>
        <fullName evidence="3">AMP-activated protein kinase glycogen-binding domain-containing protein</fullName>
    </recommendedName>
</protein>
<organism evidence="4 5">
    <name type="scientific">Adiantum capillus-veneris</name>
    <name type="common">Maidenhair fern</name>
    <dbReference type="NCBI Taxonomy" id="13818"/>
    <lineage>
        <taxon>Eukaryota</taxon>
        <taxon>Viridiplantae</taxon>
        <taxon>Streptophyta</taxon>
        <taxon>Embryophyta</taxon>
        <taxon>Tracheophyta</taxon>
        <taxon>Polypodiopsida</taxon>
        <taxon>Polypodiidae</taxon>
        <taxon>Polypodiales</taxon>
        <taxon>Pteridineae</taxon>
        <taxon>Pteridaceae</taxon>
        <taxon>Vittarioideae</taxon>
        <taxon>Adiantum</taxon>
    </lineage>
</organism>
<dbReference type="CDD" id="cd02859">
    <property type="entry name" value="E_set_AMPKbeta_like_N"/>
    <property type="match status" value="1"/>
</dbReference>
<reference evidence="4 5" key="1">
    <citation type="submission" date="2021-01" db="EMBL/GenBank/DDBJ databases">
        <title>Adiantum capillus-veneris genome.</title>
        <authorList>
            <person name="Fang Y."/>
            <person name="Liao Q."/>
        </authorList>
    </citation>
    <scope>NUCLEOTIDE SEQUENCE [LARGE SCALE GENOMIC DNA]</scope>
    <source>
        <strain evidence="4">H3</strain>
        <tissue evidence="4">Leaf</tissue>
    </source>
</reference>
<dbReference type="Gene3D" id="2.60.40.10">
    <property type="entry name" value="Immunoglobulins"/>
    <property type="match status" value="1"/>
</dbReference>
<evidence type="ECO:0000313" key="4">
    <source>
        <dbReference type="EMBL" id="KAI5079512.1"/>
    </source>
</evidence>
<feature type="region of interest" description="Disordered" evidence="2">
    <location>
        <begin position="342"/>
        <end position="410"/>
    </location>
</feature>
<feature type="compositionally biased region" description="Basic residues" evidence="2">
    <location>
        <begin position="356"/>
        <end position="365"/>
    </location>
</feature>
<gene>
    <name evidence="4" type="ORF">GOP47_0004991</name>
</gene>
<dbReference type="Pfam" id="PF16561">
    <property type="entry name" value="AMPK1_CBM"/>
    <property type="match status" value="1"/>
</dbReference>
<name>A0A9D4V5X4_ADICA</name>
<evidence type="ECO:0000256" key="1">
    <source>
        <dbReference type="SAM" id="Coils"/>
    </source>
</evidence>
<evidence type="ECO:0000256" key="2">
    <source>
        <dbReference type="SAM" id="MobiDB-lite"/>
    </source>
</evidence>
<comment type="caution">
    <text evidence="4">The sequence shown here is derived from an EMBL/GenBank/DDBJ whole genome shotgun (WGS) entry which is preliminary data.</text>
</comment>
<dbReference type="PANTHER" id="PTHR47434">
    <property type="entry name" value="PROTEIN PTST HOMOLOG 3, CHLOROPLASTIC"/>
    <property type="match status" value="1"/>
</dbReference>